<evidence type="ECO:0000259" key="3">
    <source>
        <dbReference type="Pfam" id="PF00060"/>
    </source>
</evidence>
<dbReference type="Proteomes" id="UP000708208">
    <property type="component" value="Unassembled WGS sequence"/>
</dbReference>
<gene>
    <name evidence="4" type="ORF">AFUS01_LOCUS10492</name>
</gene>
<dbReference type="GO" id="GO:0016020">
    <property type="term" value="C:membrane"/>
    <property type="evidence" value="ECO:0007669"/>
    <property type="project" value="InterPro"/>
</dbReference>
<organism evidence="4 5">
    <name type="scientific">Allacma fusca</name>
    <dbReference type="NCBI Taxonomy" id="39272"/>
    <lineage>
        <taxon>Eukaryota</taxon>
        <taxon>Metazoa</taxon>
        <taxon>Ecdysozoa</taxon>
        <taxon>Arthropoda</taxon>
        <taxon>Hexapoda</taxon>
        <taxon>Collembola</taxon>
        <taxon>Symphypleona</taxon>
        <taxon>Sminthuridae</taxon>
        <taxon>Allacma</taxon>
    </lineage>
</organism>
<dbReference type="AlphaFoldDB" id="A0A8J2JJ79"/>
<keyword evidence="2" id="KW-0472">Membrane</keyword>
<dbReference type="InterPro" id="IPR001320">
    <property type="entry name" value="Iontro_rcpt_C"/>
</dbReference>
<comment type="caution">
    <text evidence="4">The sequence shown here is derived from an EMBL/GenBank/DDBJ whole genome shotgun (WGS) entry which is preliminary data.</text>
</comment>
<evidence type="ECO:0000256" key="1">
    <source>
        <dbReference type="ARBA" id="ARBA00008685"/>
    </source>
</evidence>
<dbReference type="EMBL" id="CAJVCH010078050">
    <property type="protein sequence ID" value="CAG7721266.1"/>
    <property type="molecule type" value="Genomic_DNA"/>
</dbReference>
<evidence type="ECO:0000313" key="4">
    <source>
        <dbReference type="EMBL" id="CAG7721266.1"/>
    </source>
</evidence>
<keyword evidence="2" id="KW-1133">Transmembrane helix</keyword>
<feature type="transmembrane region" description="Helical" evidence="2">
    <location>
        <begin position="6"/>
        <end position="26"/>
    </location>
</feature>
<feature type="domain" description="Ionotropic glutamate receptor C-terminal" evidence="3">
    <location>
        <begin position="1"/>
        <end position="41"/>
    </location>
</feature>
<comment type="similarity">
    <text evidence="1">Belongs to the glutamate-gated ion channel (TC 1.A.10.1) family.</text>
</comment>
<dbReference type="Pfam" id="PF00060">
    <property type="entry name" value="Lig_chan"/>
    <property type="match status" value="1"/>
</dbReference>
<dbReference type="GO" id="GO:0015276">
    <property type="term" value="F:ligand-gated monoatomic ion channel activity"/>
    <property type="evidence" value="ECO:0007669"/>
    <property type="project" value="InterPro"/>
</dbReference>
<accession>A0A8J2JJ79</accession>
<sequence length="91" mass="10488">MVVHVWSMFAVVFLATYTANLAVFMITREESHKFEGIHDPREKVELLAQHIRKVGTEEISDSLESSAQWFNSPPTYEVVCYKCDESLEFMG</sequence>
<proteinExistence type="inferred from homology"/>
<name>A0A8J2JJ79_9HEXA</name>
<reference evidence="4" key="1">
    <citation type="submission" date="2021-06" db="EMBL/GenBank/DDBJ databases">
        <authorList>
            <person name="Hodson N. C."/>
            <person name="Mongue J. A."/>
            <person name="Jaron S. K."/>
        </authorList>
    </citation>
    <scope>NUCLEOTIDE SEQUENCE</scope>
</reference>
<evidence type="ECO:0000256" key="2">
    <source>
        <dbReference type="SAM" id="Phobius"/>
    </source>
</evidence>
<dbReference type="OrthoDB" id="5984008at2759"/>
<protein>
    <recommendedName>
        <fullName evidence="3">Ionotropic glutamate receptor C-terminal domain-containing protein</fullName>
    </recommendedName>
</protein>
<keyword evidence="2" id="KW-0812">Transmembrane</keyword>
<evidence type="ECO:0000313" key="5">
    <source>
        <dbReference type="Proteomes" id="UP000708208"/>
    </source>
</evidence>
<keyword evidence="5" id="KW-1185">Reference proteome</keyword>